<accession>A0ABR1R452</accession>
<dbReference type="Proteomes" id="UP001396898">
    <property type="component" value="Unassembled WGS sequence"/>
</dbReference>
<proteinExistence type="predicted"/>
<feature type="compositionally biased region" description="Acidic residues" evidence="1">
    <location>
        <begin position="80"/>
        <end position="90"/>
    </location>
</feature>
<feature type="compositionally biased region" description="Polar residues" evidence="1">
    <location>
        <begin position="236"/>
        <end position="247"/>
    </location>
</feature>
<sequence>MASPSSESSQRLGLTPKPSFPRRHRASGLDLPRGPGLERYHPGGRSAAGRKPGRNPWDPVPPRLQKPEKAARPEPIPDSDVADGEDEEDLGTPTEAISPPTPPPPALPAPMTTSITMQGISDRPAAQPPVRSDSFWEQDPDSDTPGEKTVHGEGERIEFRRWVYRNGRWLLESFDPLRDPLQLPPIRATLVDPDTGSLIPPPPRPQPRMQPRVQGEIRHALPTLEDRKAAKVVSGSAETTTANSTPPQGRKRKLSPSKKQPAAPVPAPSVASTPSASPPAAPAPQKKPHAKTKNAILRANALDENDGEPNPDGPCVGCSKSQTKRASCRTAKDRTTGTKCNHCTRNKILCAKLPKPEPQPAPPPPPADYDPDETEVEEDAVDEEMRDAAPAVRRL</sequence>
<evidence type="ECO:0000313" key="3">
    <source>
        <dbReference type="Proteomes" id="UP001396898"/>
    </source>
</evidence>
<feature type="compositionally biased region" description="Polar residues" evidence="1">
    <location>
        <begin position="1"/>
        <end position="12"/>
    </location>
</feature>
<organism evidence="2 3">
    <name type="scientific">Apiospora marii</name>
    <dbReference type="NCBI Taxonomy" id="335849"/>
    <lineage>
        <taxon>Eukaryota</taxon>
        <taxon>Fungi</taxon>
        <taxon>Dikarya</taxon>
        <taxon>Ascomycota</taxon>
        <taxon>Pezizomycotina</taxon>
        <taxon>Sordariomycetes</taxon>
        <taxon>Xylariomycetidae</taxon>
        <taxon>Amphisphaeriales</taxon>
        <taxon>Apiosporaceae</taxon>
        <taxon>Apiospora</taxon>
    </lineage>
</organism>
<feature type="compositionally biased region" description="Basic and acidic residues" evidence="1">
    <location>
        <begin position="145"/>
        <end position="154"/>
    </location>
</feature>
<feature type="compositionally biased region" description="Acidic residues" evidence="1">
    <location>
        <begin position="369"/>
        <end position="385"/>
    </location>
</feature>
<feature type="compositionally biased region" description="Basic and acidic residues" evidence="1">
    <location>
        <begin position="215"/>
        <end position="229"/>
    </location>
</feature>
<protein>
    <recommendedName>
        <fullName evidence="4">Zn(2)-C6 fungal-type domain-containing protein</fullName>
    </recommendedName>
</protein>
<feature type="region of interest" description="Disordered" evidence="1">
    <location>
        <begin position="1"/>
        <end position="154"/>
    </location>
</feature>
<feature type="compositionally biased region" description="Pro residues" evidence="1">
    <location>
        <begin position="99"/>
        <end position="108"/>
    </location>
</feature>
<evidence type="ECO:0000256" key="1">
    <source>
        <dbReference type="SAM" id="MobiDB-lite"/>
    </source>
</evidence>
<feature type="region of interest" description="Disordered" evidence="1">
    <location>
        <begin position="187"/>
        <end position="338"/>
    </location>
</feature>
<feature type="region of interest" description="Disordered" evidence="1">
    <location>
        <begin position="352"/>
        <end position="395"/>
    </location>
</feature>
<evidence type="ECO:0000313" key="2">
    <source>
        <dbReference type="EMBL" id="KAK7998907.1"/>
    </source>
</evidence>
<feature type="compositionally biased region" description="Pro residues" evidence="1">
    <location>
        <begin position="199"/>
        <end position="208"/>
    </location>
</feature>
<gene>
    <name evidence="2" type="ORF">PG991_014582</name>
</gene>
<name>A0ABR1R452_9PEZI</name>
<evidence type="ECO:0008006" key="4">
    <source>
        <dbReference type="Google" id="ProtNLM"/>
    </source>
</evidence>
<feature type="compositionally biased region" description="Pro residues" evidence="1">
    <location>
        <begin position="356"/>
        <end position="368"/>
    </location>
</feature>
<keyword evidence="3" id="KW-1185">Reference proteome</keyword>
<feature type="compositionally biased region" description="Low complexity" evidence="1">
    <location>
        <begin position="257"/>
        <end position="275"/>
    </location>
</feature>
<reference evidence="2 3" key="1">
    <citation type="submission" date="2023-01" db="EMBL/GenBank/DDBJ databases">
        <title>Analysis of 21 Apiospora genomes using comparative genomics revels a genus with tremendous synthesis potential of carbohydrate active enzymes and secondary metabolites.</title>
        <authorList>
            <person name="Sorensen T."/>
        </authorList>
    </citation>
    <scope>NUCLEOTIDE SEQUENCE [LARGE SCALE GENOMIC DNA]</scope>
    <source>
        <strain evidence="2 3">CBS 20057</strain>
    </source>
</reference>
<dbReference type="EMBL" id="JAQQWI010000019">
    <property type="protein sequence ID" value="KAK7998907.1"/>
    <property type="molecule type" value="Genomic_DNA"/>
</dbReference>
<comment type="caution">
    <text evidence="2">The sequence shown here is derived from an EMBL/GenBank/DDBJ whole genome shotgun (WGS) entry which is preliminary data.</text>
</comment>